<keyword evidence="4 6" id="KW-1133">Transmembrane helix</keyword>
<feature type="transmembrane region" description="Helical" evidence="6">
    <location>
        <begin position="227"/>
        <end position="252"/>
    </location>
</feature>
<dbReference type="Proteomes" id="UP001433088">
    <property type="component" value="Unassembled WGS sequence"/>
</dbReference>
<organism evidence="8 9">
    <name type="scientific">Megasphaera intestinihominis</name>
    <dbReference type="NCBI Taxonomy" id="3133159"/>
    <lineage>
        <taxon>Bacteria</taxon>
        <taxon>Bacillati</taxon>
        <taxon>Bacillota</taxon>
        <taxon>Negativicutes</taxon>
        <taxon>Veillonellales</taxon>
        <taxon>Veillonellaceae</taxon>
        <taxon>Megasphaera</taxon>
    </lineage>
</organism>
<evidence type="ECO:0000256" key="5">
    <source>
        <dbReference type="ARBA" id="ARBA00023136"/>
    </source>
</evidence>
<feature type="transmembrane region" description="Helical" evidence="6">
    <location>
        <begin position="258"/>
        <end position="279"/>
    </location>
</feature>
<evidence type="ECO:0000256" key="6">
    <source>
        <dbReference type="SAM" id="Phobius"/>
    </source>
</evidence>
<gene>
    <name evidence="8" type="ORF">WMO23_04325</name>
</gene>
<evidence type="ECO:0000256" key="1">
    <source>
        <dbReference type="ARBA" id="ARBA00004651"/>
    </source>
</evidence>
<comment type="subcellular location">
    <subcellularLocation>
        <location evidence="1">Cell membrane</location>
        <topology evidence="1">Multi-pass membrane protein</topology>
    </subcellularLocation>
</comment>
<evidence type="ECO:0000259" key="7">
    <source>
        <dbReference type="Pfam" id="PF12698"/>
    </source>
</evidence>
<dbReference type="InterPro" id="IPR051449">
    <property type="entry name" value="ABC-2_transporter_component"/>
</dbReference>
<keyword evidence="3 6" id="KW-0812">Transmembrane</keyword>
<protein>
    <submittedName>
        <fullName evidence="8">ABC transporter permease</fullName>
    </submittedName>
</protein>
<evidence type="ECO:0000256" key="3">
    <source>
        <dbReference type="ARBA" id="ARBA00022692"/>
    </source>
</evidence>
<dbReference type="InterPro" id="IPR013525">
    <property type="entry name" value="ABC2_TM"/>
</dbReference>
<dbReference type="Gene3D" id="3.40.1710.10">
    <property type="entry name" value="abc type-2 transporter like domain"/>
    <property type="match status" value="1"/>
</dbReference>
<feature type="transmembrane region" description="Helical" evidence="6">
    <location>
        <begin position="184"/>
        <end position="206"/>
    </location>
</feature>
<keyword evidence="5 6" id="KW-0472">Membrane</keyword>
<keyword evidence="9" id="KW-1185">Reference proteome</keyword>
<feature type="transmembrane region" description="Helical" evidence="6">
    <location>
        <begin position="291"/>
        <end position="310"/>
    </location>
</feature>
<dbReference type="Pfam" id="PF12698">
    <property type="entry name" value="ABC2_membrane_3"/>
    <property type="match status" value="1"/>
</dbReference>
<reference evidence="8 9" key="1">
    <citation type="submission" date="2024-03" db="EMBL/GenBank/DDBJ databases">
        <title>Human intestinal bacterial collection.</title>
        <authorList>
            <person name="Pauvert C."/>
            <person name="Hitch T.C.A."/>
            <person name="Clavel T."/>
        </authorList>
    </citation>
    <scope>NUCLEOTIDE SEQUENCE [LARGE SCALE GENOMIC DNA]</scope>
    <source>
        <strain evidence="8 9">CLA-AA-H81</strain>
    </source>
</reference>
<comment type="caution">
    <text evidence="8">The sequence shown here is derived from an EMBL/GenBank/DDBJ whole genome shotgun (WGS) entry which is preliminary data.</text>
</comment>
<sequence length="377" mass="41431">MSILSLIRRELANAFLHDARRAIFLFGAATAYLILFGILYYPGVVKEIPTVVCDEEHTAYSRLLIRQVDDDERLGLVRVVADEGEARDMLRQKEVYAAVIIPADFSHDILNGRSAKVLFMLNGANIITTNIATTAGNDIVNTFNTRFAARQAALRTSGDEQMLKKRISPVETTLRVLNNPTQSYMMFFVTGLAMAAMQQGFFLAIGAAVQCDFRNPELKGTSKGKLLVVKVGVYWVLSILSFGLVCVLARLLGIPDRASIQSLGLLAGAFSFAAISLGLFASSIFHNELQFVRASVMYTVPAFIFGGYTWPLEAMDPVTQVVAQAFPMAWMSNAVRELFLSGHLATLSHNLTALTVMGVIFFSLGSWIFLHKIDGVK</sequence>
<evidence type="ECO:0000313" key="8">
    <source>
        <dbReference type="EMBL" id="MEQ2421958.1"/>
    </source>
</evidence>
<dbReference type="EMBL" id="JBBMEU010000017">
    <property type="protein sequence ID" value="MEQ2421958.1"/>
    <property type="molecule type" value="Genomic_DNA"/>
</dbReference>
<evidence type="ECO:0000256" key="4">
    <source>
        <dbReference type="ARBA" id="ARBA00022989"/>
    </source>
</evidence>
<feature type="transmembrane region" description="Helical" evidence="6">
    <location>
        <begin position="21"/>
        <end position="41"/>
    </location>
</feature>
<dbReference type="PANTHER" id="PTHR30294:SF29">
    <property type="entry name" value="MULTIDRUG ABC TRANSPORTER PERMEASE YBHS-RELATED"/>
    <property type="match status" value="1"/>
</dbReference>
<proteinExistence type="predicted"/>
<feature type="transmembrane region" description="Helical" evidence="6">
    <location>
        <begin position="351"/>
        <end position="370"/>
    </location>
</feature>
<evidence type="ECO:0000256" key="2">
    <source>
        <dbReference type="ARBA" id="ARBA00022475"/>
    </source>
</evidence>
<evidence type="ECO:0000313" key="9">
    <source>
        <dbReference type="Proteomes" id="UP001433088"/>
    </source>
</evidence>
<accession>A0ABV1CUX8</accession>
<keyword evidence="2" id="KW-1003">Cell membrane</keyword>
<dbReference type="PANTHER" id="PTHR30294">
    <property type="entry name" value="MEMBRANE COMPONENT OF ABC TRANSPORTER YHHJ-RELATED"/>
    <property type="match status" value="1"/>
</dbReference>
<dbReference type="RefSeq" id="WP_292106919.1">
    <property type="nucleotide sequence ID" value="NZ_JBBMEU010000017.1"/>
</dbReference>
<feature type="domain" description="ABC-2 type transporter transmembrane" evidence="7">
    <location>
        <begin position="28"/>
        <end position="366"/>
    </location>
</feature>
<name>A0ABV1CUX8_9FIRM</name>